<dbReference type="PANTHER" id="PTHR16320:SF8">
    <property type="entry name" value="SPHINGOMYELIN PHOSPHODIESTERASE 3"/>
    <property type="match status" value="1"/>
</dbReference>
<dbReference type="InterPro" id="IPR038772">
    <property type="entry name" value="Sph/SMPD2-like"/>
</dbReference>
<evidence type="ECO:0000256" key="1">
    <source>
        <dbReference type="ARBA" id="ARBA00004760"/>
    </source>
</evidence>
<reference evidence="6 7" key="1">
    <citation type="submission" date="2021-06" db="EMBL/GenBank/DDBJ databases">
        <authorList>
            <person name="Palmer J.M."/>
        </authorList>
    </citation>
    <scope>NUCLEOTIDE SEQUENCE [LARGE SCALE GENOMIC DNA]</scope>
    <source>
        <strain evidence="6 7">CL_MEX2019</strain>
        <tissue evidence="6">Muscle</tissue>
    </source>
</reference>
<evidence type="ECO:0000313" key="7">
    <source>
        <dbReference type="Proteomes" id="UP001352852"/>
    </source>
</evidence>
<dbReference type="EMBL" id="JAHUTJ010008453">
    <property type="protein sequence ID" value="MED6266752.1"/>
    <property type="molecule type" value="Genomic_DNA"/>
</dbReference>
<organism evidence="6 7">
    <name type="scientific">Characodon lateralis</name>
    <dbReference type="NCBI Taxonomy" id="208331"/>
    <lineage>
        <taxon>Eukaryota</taxon>
        <taxon>Metazoa</taxon>
        <taxon>Chordata</taxon>
        <taxon>Craniata</taxon>
        <taxon>Vertebrata</taxon>
        <taxon>Euteleostomi</taxon>
        <taxon>Actinopterygii</taxon>
        <taxon>Neopterygii</taxon>
        <taxon>Teleostei</taxon>
        <taxon>Neoteleostei</taxon>
        <taxon>Acanthomorphata</taxon>
        <taxon>Ovalentaria</taxon>
        <taxon>Atherinomorphae</taxon>
        <taxon>Cyprinodontiformes</taxon>
        <taxon>Goodeidae</taxon>
        <taxon>Characodon</taxon>
    </lineage>
</organism>
<dbReference type="EC" id="3.1.4.12" evidence="3"/>
<dbReference type="PANTHER" id="PTHR16320">
    <property type="entry name" value="SPHINGOMYELINASE FAMILY MEMBER"/>
    <property type="match status" value="1"/>
</dbReference>
<feature type="region of interest" description="Disordered" evidence="5">
    <location>
        <begin position="36"/>
        <end position="101"/>
    </location>
</feature>
<proteinExistence type="predicted"/>
<accession>A0ABU7CVN7</accession>
<dbReference type="InterPro" id="IPR036691">
    <property type="entry name" value="Endo/exonu/phosph_ase_sf"/>
</dbReference>
<gene>
    <name evidence="6" type="primary">SMPD3</name>
    <name evidence="6" type="ORF">CHARACLAT_005282</name>
</gene>
<protein>
    <recommendedName>
        <fullName evidence="3">sphingomyelin phosphodiesterase</fullName>
        <ecNumber evidence="3">3.1.4.12</ecNumber>
    </recommendedName>
</protein>
<dbReference type="SUPFAM" id="SSF56219">
    <property type="entry name" value="DNase I-like"/>
    <property type="match status" value="1"/>
</dbReference>
<evidence type="ECO:0000256" key="3">
    <source>
        <dbReference type="ARBA" id="ARBA00012369"/>
    </source>
</evidence>
<dbReference type="Gene3D" id="3.60.10.10">
    <property type="entry name" value="Endonuclease/exonuclease/phosphatase"/>
    <property type="match status" value="1"/>
</dbReference>
<keyword evidence="4" id="KW-0746">Sphingolipid metabolism</keyword>
<comment type="pathway">
    <text evidence="1">Lipid metabolism; sphingolipid metabolism.</text>
</comment>
<keyword evidence="4" id="KW-0443">Lipid metabolism</keyword>
<dbReference type="Proteomes" id="UP001352852">
    <property type="component" value="Unassembled WGS sequence"/>
</dbReference>
<comment type="pathway">
    <text evidence="2">Sphingolipid metabolism.</text>
</comment>
<evidence type="ECO:0000256" key="4">
    <source>
        <dbReference type="ARBA" id="ARBA00022919"/>
    </source>
</evidence>
<evidence type="ECO:0000313" key="6">
    <source>
        <dbReference type="EMBL" id="MED6266752.1"/>
    </source>
</evidence>
<sequence length="317" mass="35248">MEAYKTIEDDDLKFPLIYGEGKKPACLQGRALFDGGGEERREEVSCTSARPPLRSAHSPCPLRDTRAELRPSSTPSPPSGFKFLPTPLSSQASTPPPVHVGTSHQEQRVVGYLTCTHLHAIEGDSSVRCKQLDLLLQWEAEFRQSSSQSPEGEKVLEDLVAFDVILGDLNFDNCSSEDKLEQQHTLFTHYKDPCRLGPGEDKPWALGTLLDPSGLYDDDVSSPESLQKVMENEEGRKEYLVFPPSKNQCPASSQKGRKIPLKGNGRRIDYILYSDEGIQQDWKLDIEEFSFVTQLAGLTDHLSVAMRLAVSTGEEEP</sequence>
<name>A0ABU7CVN7_9TELE</name>
<evidence type="ECO:0000256" key="5">
    <source>
        <dbReference type="SAM" id="MobiDB-lite"/>
    </source>
</evidence>
<comment type="caution">
    <text evidence="6">The sequence shown here is derived from an EMBL/GenBank/DDBJ whole genome shotgun (WGS) entry which is preliminary data.</text>
</comment>
<keyword evidence="7" id="KW-1185">Reference proteome</keyword>
<evidence type="ECO:0000256" key="2">
    <source>
        <dbReference type="ARBA" id="ARBA00004991"/>
    </source>
</evidence>